<keyword evidence="9" id="KW-0547">Nucleotide-binding</keyword>
<dbReference type="PANTHER" id="PTHR20858">
    <property type="entry name" value="PHOSPHOMETHYLPYRIMIDINE KINASE"/>
    <property type="match status" value="1"/>
</dbReference>
<evidence type="ECO:0000256" key="14">
    <source>
        <dbReference type="ARBA" id="ARBA00042102"/>
    </source>
</evidence>
<evidence type="ECO:0000256" key="6">
    <source>
        <dbReference type="ARBA" id="ARBA00012963"/>
    </source>
</evidence>
<evidence type="ECO:0000256" key="7">
    <source>
        <dbReference type="ARBA" id="ARBA00019161"/>
    </source>
</evidence>
<keyword evidence="8" id="KW-0808">Transferase</keyword>
<dbReference type="GO" id="GO:0009228">
    <property type="term" value="P:thiamine biosynthetic process"/>
    <property type="evidence" value="ECO:0007669"/>
    <property type="project" value="UniProtKB-KW"/>
</dbReference>
<dbReference type="SUPFAM" id="SSF53613">
    <property type="entry name" value="Ribokinase-like"/>
    <property type="match status" value="1"/>
</dbReference>
<accession>A0A917KGL7</accession>
<dbReference type="GO" id="GO:0005524">
    <property type="term" value="F:ATP binding"/>
    <property type="evidence" value="ECO:0007669"/>
    <property type="project" value="UniProtKB-KW"/>
</dbReference>
<dbReference type="CDD" id="cd01169">
    <property type="entry name" value="HMPP_kinase"/>
    <property type="match status" value="1"/>
</dbReference>
<evidence type="ECO:0000256" key="13">
    <source>
        <dbReference type="ARBA" id="ARBA00037917"/>
    </source>
</evidence>
<dbReference type="EC" id="2.7.4.7" evidence="6"/>
<organism evidence="17 18">
    <name type="scientific">Alicyclobacillus cellulosilyticus</name>
    <dbReference type="NCBI Taxonomy" id="1003997"/>
    <lineage>
        <taxon>Bacteria</taxon>
        <taxon>Bacillati</taxon>
        <taxon>Bacillota</taxon>
        <taxon>Bacilli</taxon>
        <taxon>Bacillales</taxon>
        <taxon>Alicyclobacillaceae</taxon>
        <taxon>Alicyclobacillus</taxon>
    </lineage>
</organism>
<proteinExistence type="inferred from homology"/>
<dbReference type="AlphaFoldDB" id="A0A917KGL7"/>
<dbReference type="EC" id="2.7.1.49" evidence="5"/>
<dbReference type="GO" id="GO:0005829">
    <property type="term" value="C:cytosol"/>
    <property type="evidence" value="ECO:0007669"/>
    <property type="project" value="TreeGrafter"/>
</dbReference>
<keyword evidence="11" id="KW-0067">ATP-binding</keyword>
<keyword evidence="12" id="KW-0784">Thiamine biosynthesis</keyword>
<evidence type="ECO:0000256" key="1">
    <source>
        <dbReference type="ARBA" id="ARBA00000151"/>
    </source>
</evidence>
<dbReference type="InterPro" id="IPR004399">
    <property type="entry name" value="HMP/HMP-P_kinase_dom"/>
</dbReference>
<evidence type="ECO:0000256" key="8">
    <source>
        <dbReference type="ARBA" id="ARBA00022679"/>
    </source>
</evidence>
<dbReference type="InterPro" id="IPR029056">
    <property type="entry name" value="Ribokinase-like"/>
</dbReference>
<reference evidence="17" key="1">
    <citation type="journal article" date="2014" name="Int. J. Syst. Evol. Microbiol.">
        <title>Complete genome sequence of Corynebacterium casei LMG S-19264T (=DSM 44701T), isolated from a smear-ripened cheese.</title>
        <authorList>
            <consortium name="US DOE Joint Genome Institute (JGI-PGF)"/>
            <person name="Walter F."/>
            <person name="Albersmeier A."/>
            <person name="Kalinowski J."/>
            <person name="Ruckert C."/>
        </authorList>
    </citation>
    <scope>NUCLEOTIDE SEQUENCE</scope>
    <source>
        <strain evidence="17">JCM 18487</strain>
    </source>
</reference>
<dbReference type="PANTHER" id="PTHR20858:SF17">
    <property type="entry name" value="HYDROXYMETHYLPYRIMIDINE_PHOSPHOMETHYLPYRIMIDINE KINASE THI20-RELATED"/>
    <property type="match status" value="1"/>
</dbReference>
<keyword evidence="18" id="KW-1185">Reference proteome</keyword>
<feature type="domain" description="Pyridoxamine kinase/Phosphomethylpyrimidine kinase" evidence="16">
    <location>
        <begin position="18"/>
        <end position="278"/>
    </location>
</feature>
<comment type="pathway">
    <text evidence="3">Cofactor biosynthesis; thiamine diphosphate biosynthesis; 4-amino-2-methyl-5-diphosphomethylpyrimidine from 5-amino-1-(5-phospho-D-ribosyl)imidazole: step 3/3.</text>
</comment>
<dbReference type="NCBIfam" id="TIGR00097">
    <property type="entry name" value="HMP-P_kinase"/>
    <property type="match status" value="1"/>
</dbReference>
<dbReference type="RefSeq" id="WP_188882975.1">
    <property type="nucleotide sequence ID" value="NZ_BMOY01000038.1"/>
</dbReference>
<reference evidence="17" key="2">
    <citation type="submission" date="2020-09" db="EMBL/GenBank/DDBJ databases">
        <authorList>
            <person name="Sun Q."/>
            <person name="Ohkuma M."/>
        </authorList>
    </citation>
    <scope>NUCLEOTIDE SEQUENCE</scope>
    <source>
        <strain evidence="17">JCM 18487</strain>
    </source>
</reference>
<name>A0A917KGL7_9BACL</name>
<evidence type="ECO:0000256" key="9">
    <source>
        <dbReference type="ARBA" id="ARBA00022741"/>
    </source>
</evidence>
<gene>
    <name evidence="17" type="ORF">GCM10010885_21050</name>
</gene>
<dbReference type="Gene3D" id="3.40.1190.20">
    <property type="match status" value="1"/>
</dbReference>
<evidence type="ECO:0000256" key="12">
    <source>
        <dbReference type="ARBA" id="ARBA00022977"/>
    </source>
</evidence>
<evidence type="ECO:0000256" key="2">
    <source>
        <dbReference type="ARBA" id="ARBA00000565"/>
    </source>
</evidence>
<evidence type="ECO:0000256" key="15">
    <source>
        <dbReference type="ARBA" id="ARBA00043176"/>
    </source>
</evidence>
<keyword evidence="10 17" id="KW-0418">Kinase</keyword>
<evidence type="ECO:0000256" key="5">
    <source>
        <dbReference type="ARBA" id="ARBA00012135"/>
    </source>
</evidence>
<dbReference type="Proteomes" id="UP000637695">
    <property type="component" value="Unassembled WGS sequence"/>
</dbReference>
<comment type="pathway">
    <text evidence="13">Cofactor biosynthesis; thiamine diphosphate biosynthesis; 4-amino-2-methyl-5-diphosphomethylpyrimidine from 5-amino-1-(5-phospho-D-ribosyl)imidazole: step 2/3.</text>
</comment>
<evidence type="ECO:0000256" key="3">
    <source>
        <dbReference type="ARBA" id="ARBA00004769"/>
    </source>
</evidence>
<dbReference type="GO" id="GO:0008902">
    <property type="term" value="F:hydroxymethylpyrimidine kinase activity"/>
    <property type="evidence" value="ECO:0007669"/>
    <property type="project" value="UniProtKB-EC"/>
</dbReference>
<dbReference type="InterPro" id="IPR013749">
    <property type="entry name" value="PM/HMP-P_kinase-1"/>
</dbReference>
<sequence>MLRVNGHVVRALTVAGSDSGGGAGIQADLKTFAAFGVYGASVITGLTAQNTLGVQGVRYVDPAFVREQMRSVLTDIGADAAKTGMLGSAAIIEAVAEGFAEYPVRALIVDPVMVAKGGEPLLDADAVSVLKQRLLPLASVVTPNLPEAEALVGGRIVSWDDCHQAARELFRFTGGGLVVIKGGHVQKDWAGQSPYGGSLVPHAVDVVFDGDAFTYFAAMRIPSHRTHGTGCTFSAAITAARAAGASWIDAIASAKAFISEAIRRAQDWDVGGGHGPTDHSAPAQVVHGLSAGRCYAYVGGTWEEVAGRRGNPV</sequence>
<protein>
    <recommendedName>
        <fullName evidence="7">Hydroxymethylpyrimidine/phosphomethylpyrimidine kinase</fullName>
        <ecNumber evidence="5">2.7.1.49</ecNumber>
        <ecNumber evidence="6">2.7.4.7</ecNumber>
    </recommendedName>
    <alternativeName>
        <fullName evidence="14">Hydroxymethylpyrimidine kinase</fullName>
    </alternativeName>
    <alternativeName>
        <fullName evidence="15">Hydroxymethylpyrimidine phosphate kinase</fullName>
    </alternativeName>
</protein>
<comment type="caution">
    <text evidence="17">The sequence shown here is derived from an EMBL/GenBank/DDBJ whole genome shotgun (WGS) entry which is preliminary data.</text>
</comment>
<dbReference type="Pfam" id="PF08543">
    <property type="entry name" value="Phos_pyr_kin"/>
    <property type="match status" value="1"/>
</dbReference>
<comment type="catalytic activity">
    <reaction evidence="2">
        <text>4-amino-2-methyl-5-(phosphooxymethyl)pyrimidine + ATP = 4-amino-2-methyl-5-(diphosphooxymethyl)pyrimidine + ADP</text>
        <dbReference type="Rhea" id="RHEA:19893"/>
        <dbReference type="ChEBI" id="CHEBI:30616"/>
        <dbReference type="ChEBI" id="CHEBI:57841"/>
        <dbReference type="ChEBI" id="CHEBI:58354"/>
        <dbReference type="ChEBI" id="CHEBI:456216"/>
        <dbReference type="EC" id="2.7.4.7"/>
    </reaction>
</comment>
<evidence type="ECO:0000259" key="16">
    <source>
        <dbReference type="Pfam" id="PF08543"/>
    </source>
</evidence>
<evidence type="ECO:0000256" key="10">
    <source>
        <dbReference type="ARBA" id="ARBA00022777"/>
    </source>
</evidence>
<evidence type="ECO:0000313" key="17">
    <source>
        <dbReference type="EMBL" id="GGJ11532.1"/>
    </source>
</evidence>
<evidence type="ECO:0000256" key="4">
    <source>
        <dbReference type="ARBA" id="ARBA00009879"/>
    </source>
</evidence>
<comment type="similarity">
    <text evidence="4">Belongs to the ThiD family.</text>
</comment>
<comment type="catalytic activity">
    <reaction evidence="1">
        <text>4-amino-5-hydroxymethyl-2-methylpyrimidine + ATP = 4-amino-2-methyl-5-(phosphooxymethyl)pyrimidine + ADP + H(+)</text>
        <dbReference type="Rhea" id="RHEA:23096"/>
        <dbReference type="ChEBI" id="CHEBI:15378"/>
        <dbReference type="ChEBI" id="CHEBI:16892"/>
        <dbReference type="ChEBI" id="CHEBI:30616"/>
        <dbReference type="ChEBI" id="CHEBI:58354"/>
        <dbReference type="ChEBI" id="CHEBI:456216"/>
        <dbReference type="EC" id="2.7.1.49"/>
    </reaction>
</comment>
<evidence type="ECO:0000313" key="18">
    <source>
        <dbReference type="Proteomes" id="UP000637695"/>
    </source>
</evidence>
<dbReference type="GO" id="GO:0008972">
    <property type="term" value="F:phosphomethylpyrimidine kinase activity"/>
    <property type="evidence" value="ECO:0007669"/>
    <property type="project" value="UniProtKB-EC"/>
</dbReference>
<dbReference type="FunFam" id="3.40.1190.20:FF:000003">
    <property type="entry name" value="Phosphomethylpyrimidine kinase ThiD"/>
    <property type="match status" value="1"/>
</dbReference>
<dbReference type="EMBL" id="BMOY01000038">
    <property type="protein sequence ID" value="GGJ11532.1"/>
    <property type="molecule type" value="Genomic_DNA"/>
</dbReference>
<evidence type="ECO:0000256" key="11">
    <source>
        <dbReference type="ARBA" id="ARBA00022840"/>
    </source>
</evidence>